<feature type="transmembrane region" description="Helical" evidence="9">
    <location>
        <begin position="121"/>
        <end position="142"/>
    </location>
</feature>
<evidence type="ECO:0000256" key="2">
    <source>
        <dbReference type="ARBA" id="ARBA00022448"/>
    </source>
</evidence>
<accession>A0A2G1QMP3</accession>
<comment type="subcellular location">
    <subcellularLocation>
        <location evidence="1 9">Cell inner membrane</location>
        <topology evidence="1 9">Multi-pass membrane protein</topology>
    </subcellularLocation>
</comment>
<evidence type="ECO:0000259" key="10">
    <source>
        <dbReference type="Pfam" id="PF04290"/>
    </source>
</evidence>
<dbReference type="InterPro" id="IPR007387">
    <property type="entry name" value="TRAP_DctQ"/>
</dbReference>
<comment type="function">
    <text evidence="9">Part of the tripartite ATP-independent periplasmic (TRAP) transport system.</text>
</comment>
<feature type="transmembrane region" description="Helical" evidence="9">
    <location>
        <begin position="83"/>
        <end position="101"/>
    </location>
</feature>
<dbReference type="InterPro" id="IPR055348">
    <property type="entry name" value="DctQ"/>
</dbReference>
<dbReference type="GO" id="GO:0022857">
    <property type="term" value="F:transmembrane transporter activity"/>
    <property type="evidence" value="ECO:0007669"/>
    <property type="project" value="UniProtKB-UniRule"/>
</dbReference>
<dbReference type="PANTHER" id="PTHR35011:SF10">
    <property type="entry name" value="TRAP TRANSPORTER SMALL PERMEASE PROTEIN"/>
    <property type="match status" value="1"/>
</dbReference>
<name>A0A2G1QMP3_9HYPH</name>
<evidence type="ECO:0000256" key="3">
    <source>
        <dbReference type="ARBA" id="ARBA00022475"/>
    </source>
</evidence>
<dbReference type="GO" id="GO:0005886">
    <property type="term" value="C:plasma membrane"/>
    <property type="evidence" value="ECO:0007669"/>
    <property type="project" value="UniProtKB-SubCell"/>
</dbReference>
<organism evidence="11 12">
    <name type="scientific">Zhengella mangrovi</name>
    <dbReference type="NCBI Taxonomy" id="1982044"/>
    <lineage>
        <taxon>Bacteria</taxon>
        <taxon>Pseudomonadati</taxon>
        <taxon>Pseudomonadota</taxon>
        <taxon>Alphaproteobacteria</taxon>
        <taxon>Hyphomicrobiales</taxon>
        <taxon>Notoacmeibacteraceae</taxon>
        <taxon>Zhengella</taxon>
    </lineage>
</organism>
<dbReference type="PANTHER" id="PTHR35011">
    <property type="entry name" value="2,3-DIKETO-L-GULONATE TRAP TRANSPORTER SMALL PERMEASE PROTEIN YIAM"/>
    <property type="match status" value="1"/>
</dbReference>
<evidence type="ECO:0000256" key="1">
    <source>
        <dbReference type="ARBA" id="ARBA00004429"/>
    </source>
</evidence>
<evidence type="ECO:0000313" key="12">
    <source>
        <dbReference type="Proteomes" id="UP000221168"/>
    </source>
</evidence>
<gene>
    <name evidence="11" type="ORF">CSC94_11810</name>
</gene>
<dbReference type="AlphaFoldDB" id="A0A2G1QMP3"/>
<evidence type="ECO:0000256" key="8">
    <source>
        <dbReference type="ARBA" id="ARBA00038436"/>
    </source>
</evidence>
<reference evidence="11 12" key="1">
    <citation type="submission" date="2017-10" db="EMBL/GenBank/DDBJ databases">
        <title>Sedimentibacterium mangrovi gen. nov., sp. nov., a novel member of family Phyllobacteriacea isolated from mangrove sediment.</title>
        <authorList>
            <person name="Liao H."/>
            <person name="Tian Y."/>
        </authorList>
    </citation>
    <scope>NUCLEOTIDE SEQUENCE [LARGE SCALE GENOMIC DNA]</scope>
    <source>
        <strain evidence="11 12">X9-2-2</strain>
    </source>
</reference>
<keyword evidence="6 9" id="KW-1133">Transmembrane helix</keyword>
<evidence type="ECO:0000313" key="11">
    <source>
        <dbReference type="EMBL" id="PHP66786.1"/>
    </source>
</evidence>
<dbReference type="EMBL" id="PDVP01000006">
    <property type="protein sequence ID" value="PHP66786.1"/>
    <property type="molecule type" value="Genomic_DNA"/>
</dbReference>
<keyword evidence="3" id="KW-1003">Cell membrane</keyword>
<sequence>MRGKDPGIRVKRTGRLNDIEPDNPPGLCPMEVSWMFRAIDLMSKAMVRLSTIGIILMLLLVVADVLSRAVANVAIPGIDTIVASYLMVAIIFLPLALLQLLEENIAVDVLRDNVPNLVKDLFDITANLLAIGFYALLGWIYFKVAVEAFEIKEFVTGTWDVPVWPARVFMPLGLFLGSVAAAAKLVEAFRVMLSGTTPSPHDSTGAV</sequence>
<keyword evidence="4 9" id="KW-0997">Cell inner membrane</keyword>
<evidence type="ECO:0000256" key="6">
    <source>
        <dbReference type="ARBA" id="ARBA00022989"/>
    </source>
</evidence>
<dbReference type="GO" id="GO:0015740">
    <property type="term" value="P:C4-dicarboxylate transport"/>
    <property type="evidence" value="ECO:0007669"/>
    <property type="project" value="TreeGrafter"/>
</dbReference>
<feature type="transmembrane region" description="Helical" evidence="9">
    <location>
        <begin position="45"/>
        <end position="63"/>
    </location>
</feature>
<proteinExistence type="inferred from homology"/>
<dbReference type="Proteomes" id="UP000221168">
    <property type="component" value="Unassembled WGS sequence"/>
</dbReference>
<comment type="subunit">
    <text evidence="9">The complex comprises the extracytoplasmic solute receptor protein and the two transmembrane proteins.</text>
</comment>
<keyword evidence="5 9" id="KW-0812">Transmembrane</keyword>
<evidence type="ECO:0000256" key="9">
    <source>
        <dbReference type="RuleBase" id="RU369079"/>
    </source>
</evidence>
<comment type="caution">
    <text evidence="11">The sequence shown here is derived from an EMBL/GenBank/DDBJ whole genome shotgun (WGS) entry which is preliminary data.</text>
</comment>
<evidence type="ECO:0000256" key="4">
    <source>
        <dbReference type="ARBA" id="ARBA00022519"/>
    </source>
</evidence>
<feature type="domain" description="Tripartite ATP-independent periplasmic transporters DctQ component" evidence="10">
    <location>
        <begin position="57"/>
        <end position="190"/>
    </location>
</feature>
<evidence type="ECO:0000256" key="5">
    <source>
        <dbReference type="ARBA" id="ARBA00022692"/>
    </source>
</evidence>
<keyword evidence="2 9" id="KW-0813">Transport</keyword>
<keyword evidence="12" id="KW-1185">Reference proteome</keyword>
<evidence type="ECO:0000256" key="7">
    <source>
        <dbReference type="ARBA" id="ARBA00023136"/>
    </source>
</evidence>
<comment type="similarity">
    <text evidence="8 9">Belongs to the TRAP transporter small permease family.</text>
</comment>
<feature type="transmembrane region" description="Helical" evidence="9">
    <location>
        <begin position="162"/>
        <end position="183"/>
    </location>
</feature>
<dbReference type="Pfam" id="PF04290">
    <property type="entry name" value="DctQ"/>
    <property type="match status" value="1"/>
</dbReference>
<dbReference type="OrthoDB" id="4250245at2"/>
<protein>
    <recommendedName>
        <fullName evidence="9">TRAP transporter small permease protein</fullName>
    </recommendedName>
</protein>
<keyword evidence="7 9" id="KW-0472">Membrane</keyword>